<organism evidence="2 3">
    <name type="scientific">Dreissena polymorpha</name>
    <name type="common">Zebra mussel</name>
    <name type="synonym">Mytilus polymorpha</name>
    <dbReference type="NCBI Taxonomy" id="45954"/>
    <lineage>
        <taxon>Eukaryota</taxon>
        <taxon>Metazoa</taxon>
        <taxon>Spiralia</taxon>
        <taxon>Lophotrochozoa</taxon>
        <taxon>Mollusca</taxon>
        <taxon>Bivalvia</taxon>
        <taxon>Autobranchia</taxon>
        <taxon>Heteroconchia</taxon>
        <taxon>Euheterodonta</taxon>
        <taxon>Imparidentia</taxon>
        <taxon>Neoheterodontei</taxon>
        <taxon>Myida</taxon>
        <taxon>Dreissenoidea</taxon>
        <taxon>Dreissenidae</taxon>
        <taxon>Dreissena</taxon>
    </lineage>
</organism>
<dbReference type="Proteomes" id="UP000828390">
    <property type="component" value="Unassembled WGS sequence"/>
</dbReference>
<evidence type="ECO:0000313" key="2">
    <source>
        <dbReference type="EMBL" id="KAH3882452.1"/>
    </source>
</evidence>
<protein>
    <submittedName>
        <fullName evidence="2">Uncharacterized protein</fullName>
    </submittedName>
</protein>
<reference evidence="2" key="2">
    <citation type="submission" date="2020-11" db="EMBL/GenBank/DDBJ databases">
        <authorList>
            <person name="McCartney M.A."/>
            <person name="Auch B."/>
            <person name="Kono T."/>
            <person name="Mallez S."/>
            <person name="Becker A."/>
            <person name="Gohl D.M."/>
            <person name="Silverstein K.A.T."/>
            <person name="Koren S."/>
            <person name="Bechman K.B."/>
            <person name="Herman A."/>
            <person name="Abrahante J.E."/>
            <person name="Garbe J."/>
        </authorList>
    </citation>
    <scope>NUCLEOTIDE SEQUENCE</scope>
    <source>
        <strain evidence="2">Duluth1</strain>
        <tissue evidence="2">Whole animal</tissue>
    </source>
</reference>
<evidence type="ECO:0000256" key="1">
    <source>
        <dbReference type="SAM" id="Coils"/>
    </source>
</evidence>
<feature type="coiled-coil region" evidence="1">
    <location>
        <begin position="67"/>
        <end position="94"/>
    </location>
</feature>
<proteinExistence type="predicted"/>
<accession>A0A9D4RXP5</accession>
<evidence type="ECO:0000313" key="3">
    <source>
        <dbReference type="Proteomes" id="UP000828390"/>
    </source>
</evidence>
<dbReference type="AlphaFoldDB" id="A0A9D4RXP5"/>
<name>A0A9D4RXP5_DREPO</name>
<gene>
    <name evidence="2" type="ORF">DPMN_006392</name>
</gene>
<keyword evidence="3" id="KW-1185">Reference proteome</keyword>
<dbReference type="EMBL" id="JAIWYP010000001">
    <property type="protein sequence ID" value="KAH3882452.1"/>
    <property type="molecule type" value="Genomic_DNA"/>
</dbReference>
<comment type="caution">
    <text evidence="2">The sequence shown here is derived from an EMBL/GenBank/DDBJ whole genome shotgun (WGS) entry which is preliminary data.</text>
</comment>
<keyword evidence="1" id="KW-0175">Coiled coil</keyword>
<reference evidence="2" key="1">
    <citation type="journal article" date="2019" name="bioRxiv">
        <title>The Genome of the Zebra Mussel, Dreissena polymorpha: A Resource for Invasive Species Research.</title>
        <authorList>
            <person name="McCartney M.A."/>
            <person name="Auch B."/>
            <person name="Kono T."/>
            <person name="Mallez S."/>
            <person name="Zhang Y."/>
            <person name="Obille A."/>
            <person name="Becker A."/>
            <person name="Abrahante J.E."/>
            <person name="Garbe J."/>
            <person name="Badalamenti J.P."/>
            <person name="Herman A."/>
            <person name="Mangelson H."/>
            <person name="Liachko I."/>
            <person name="Sullivan S."/>
            <person name="Sone E.D."/>
            <person name="Koren S."/>
            <person name="Silverstein K.A.T."/>
            <person name="Beckman K.B."/>
            <person name="Gohl D.M."/>
        </authorList>
    </citation>
    <scope>NUCLEOTIDE SEQUENCE</scope>
    <source>
        <strain evidence="2">Duluth1</strain>
        <tissue evidence="2">Whole animal</tissue>
    </source>
</reference>
<sequence length="109" mass="12629">MVSEIEAIVRRYGDEDDKLDNLLPIIECQASEIVFAQLPTEVLSDYHELTTELTRKYRVIENRRSFAAKFSRQNQKHEEKAVDYAAELKRLYESALIGAQEMRTKYGGS</sequence>